<dbReference type="InterPro" id="IPR045727">
    <property type="entry name" value="DUF6081"/>
</dbReference>
<keyword evidence="1" id="KW-0614">Plasmid</keyword>
<dbReference type="GeneID" id="34307721"/>
<dbReference type="AlphaFoldDB" id="F8GYH4"/>
<name>F8GYH4_CUPNN</name>
<protein>
    <submittedName>
        <fullName evidence="1">PE-PGRS family protein</fullName>
    </submittedName>
</protein>
<dbReference type="KEGG" id="cnc:CNE_BB2p01010"/>
<dbReference type="Pfam" id="PF19559">
    <property type="entry name" value="DUF6081"/>
    <property type="match status" value="1"/>
</dbReference>
<accession>F8GYH4</accession>
<organism evidence="1 2">
    <name type="scientific">Cupriavidus necator (strain ATCC 43291 / DSM 13513 / CCUG 52238 / LMG 8453 / N-1)</name>
    <name type="common">Ralstonia eutropha</name>
    <dbReference type="NCBI Taxonomy" id="1042878"/>
    <lineage>
        <taxon>Bacteria</taxon>
        <taxon>Pseudomonadati</taxon>
        <taxon>Pseudomonadota</taxon>
        <taxon>Betaproteobacteria</taxon>
        <taxon>Burkholderiales</taxon>
        <taxon>Burkholderiaceae</taxon>
        <taxon>Cupriavidus</taxon>
    </lineage>
</organism>
<gene>
    <name evidence="1" type="ordered locus">CNE_BB2p01010</name>
</gene>
<reference evidence="1 2" key="1">
    <citation type="journal article" date="2011" name="J. Bacteriol.">
        <title>Complete genome sequence of the type strain Cupriavidus necator N-1.</title>
        <authorList>
            <person name="Poehlein A."/>
            <person name="Kusian B."/>
            <person name="Friedrich B."/>
            <person name="Daniel R."/>
            <person name="Bowien B."/>
        </authorList>
    </citation>
    <scope>NUCLEOTIDE SEQUENCE [LARGE SCALE GENOMIC DNA]</scope>
    <source>
        <strain evidence="2">ATCC 43291 / DSM 13513 / CCUG 52238 / LMG 8453 / N-1</strain>
        <plasmid evidence="1 2">pBB2</plasmid>
    </source>
</reference>
<dbReference type="HOGENOM" id="CLU_1150363_0_0_4"/>
<dbReference type="RefSeq" id="WP_013954198.1">
    <property type="nucleotide sequence ID" value="NC_015724.1"/>
</dbReference>
<dbReference type="Proteomes" id="UP000006798">
    <property type="component" value="Plasmid pBB2"/>
</dbReference>
<sequence>MPTTILDPFHSGKPAPETWRTLELPTGDGATWTFRDPGLRMKASDGVLQASIQTFRIRHDQVQMFDNPKLLMVMQKPVPLSETDVTTISWEMACENHNGNSDDLLDGFAVLSLGDFKTGMVFDFIMSGKCIGVVYERLALPGIVPTGEDWIHVVQSPLMAQSRPGEFHRYEIRFDRRARACEWWLDGKRMYAVADIPVEVHSVTPGVGLMTLKPLEAGKSSVSNHGQGATGRWRNLAVHG</sequence>
<proteinExistence type="predicted"/>
<geneLocation type="plasmid" evidence="1 2">
    <name>pBB2</name>
</geneLocation>
<dbReference type="EMBL" id="CP002880">
    <property type="protein sequence ID" value="AEI82915.1"/>
    <property type="molecule type" value="Genomic_DNA"/>
</dbReference>
<evidence type="ECO:0000313" key="1">
    <source>
        <dbReference type="EMBL" id="AEI82915.1"/>
    </source>
</evidence>
<evidence type="ECO:0000313" key="2">
    <source>
        <dbReference type="Proteomes" id="UP000006798"/>
    </source>
</evidence>